<evidence type="ECO:0000256" key="12">
    <source>
        <dbReference type="ARBA" id="ARBA00031393"/>
    </source>
</evidence>
<evidence type="ECO:0000256" key="1">
    <source>
        <dbReference type="ARBA" id="ARBA00001823"/>
    </source>
</evidence>
<dbReference type="HAMAP" id="MF_00065">
    <property type="entry name" value="Adenylyl_sulf_kinase"/>
    <property type="match status" value="1"/>
</dbReference>
<dbReference type="GO" id="GO:0070814">
    <property type="term" value="P:hydrogen sulfide biosynthetic process"/>
    <property type="evidence" value="ECO:0007669"/>
    <property type="project" value="UniProtKB-UniRule"/>
</dbReference>
<dbReference type="FunFam" id="3.40.50.300:FF:000212">
    <property type="entry name" value="Adenylyl-sulfate kinase"/>
    <property type="match status" value="1"/>
</dbReference>
<sequence>MSGENSTENIVWHNHQVSRERRAEQKAQKPVVLWFTGLSGSGKSTIANAVDELLNRNSNHTYLLDGDNIRMGLNKGLGFSEEDRVENIRRIGEVCKLFTDAGMIVLSAFVSPFTEDRAKVRALMQANEFVEVFVDTPLEICEQRDPKGLYQKARKGEIPNFTGISSPYEKPEAPEIHLKTDEVSIEAAAQQVLHYLRTHNYIS</sequence>
<dbReference type="EC" id="2.7.1.25" evidence="5 14"/>
<protein>
    <recommendedName>
        <fullName evidence="5 14">Adenylyl-sulfate kinase</fullName>
        <ecNumber evidence="5 14">2.7.1.25</ecNumber>
    </recommendedName>
    <alternativeName>
        <fullName evidence="12 14">APS kinase</fullName>
    </alternativeName>
    <alternativeName>
        <fullName evidence="13 14">ATP adenosine-5'-phosphosulfate 3'-phosphotransferase</fullName>
    </alternativeName>
    <alternativeName>
        <fullName evidence="11 14">Adenosine-5'-phosphosulfate kinase</fullName>
    </alternativeName>
</protein>
<evidence type="ECO:0000256" key="10">
    <source>
        <dbReference type="ARBA" id="ARBA00022840"/>
    </source>
</evidence>
<dbReference type="PANTHER" id="PTHR11055">
    <property type="entry name" value="BIFUNCTIONAL 3'-PHOSPHOADENOSINE 5'-PHOSPHOSULFATE SYNTHASE"/>
    <property type="match status" value="1"/>
</dbReference>
<evidence type="ECO:0000256" key="2">
    <source>
        <dbReference type="ARBA" id="ARBA00002632"/>
    </source>
</evidence>
<evidence type="ECO:0000256" key="15">
    <source>
        <dbReference type="RuleBase" id="RU004347"/>
    </source>
</evidence>
<feature type="binding site" evidence="14">
    <location>
        <begin position="37"/>
        <end position="44"/>
    </location>
    <ligand>
        <name>ATP</name>
        <dbReference type="ChEBI" id="CHEBI:30616"/>
    </ligand>
</feature>
<dbReference type="GO" id="GO:0000103">
    <property type="term" value="P:sulfate assimilation"/>
    <property type="evidence" value="ECO:0007669"/>
    <property type="project" value="UniProtKB-UniRule"/>
</dbReference>
<feature type="region of interest" description="Disordered" evidence="16">
    <location>
        <begin position="1"/>
        <end position="24"/>
    </location>
</feature>
<dbReference type="SUPFAM" id="SSF52540">
    <property type="entry name" value="P-loop containing nucleoside triphosphate hydrolases"/>
    <property type="match status" value="1"/>
</dbReference>
<keyword evidence="6 14" id="KW-0597">Phosphoprotein</keyword>
<comment type="pathway">
    <text evidence="3 14 15">Sulfur metabolism; hydrogen sulfide biosynthesis; sulfite from sulfate: step 2/3.</text>
</comment>
<evidence type="ECO:0000256" key="6">
    <source>
        <dbReference type="ARBA" id="ARBA00022553"/>
    </source>
</evidence>
<evidence type="ECO:0000256" key="4">
    <source>
        <dbReference type="ARBA" id="ARBA00007008"/>
    </source>
</evidence>
<gene>
    <name evidence="14 18" type="primary">cysC</name>
    <name evidence="18" type="ORF">CWI69_00170</name>
</gene>
<feature type="domain" description="APS kinase" evidence="17">
    <location>
        <begin position="30"/>
        <end position="179"/>
    </location>
</feature>
<comment type="function">
    <text evidence="2 14 15">Catalyzes the synthesis of activated sulfate.</text>
</comment>
<feature type="active site" description="Phosphoserine intermediate" evidence="14">
    <location>
        <position position="111"/>
    </location>
</feature>
<evidence type="ECO:0000256" key="7">
    <source>
        <dbReference type="ARBA" id="ARBA00022679"/>
    </source>
</evidence>
<dbReference type="InterPro" id="IPR027417">
    <property type="entry name" value="P-loop_NTPase"/>
</dbReference>
<dbReference type="PANTHER" id="PTHR11055:SF1">
    <property type="entry name" value="PAPS SYNTHETASE, ISOFORM D"/>
    <property type="match status" value="1"/>
</dbReference>
<dbReference type="NCBIfam" id="NF003013">
    <property type="entry name" value="PRK03846.1"/>
    <property type="match status" value="1"/>
</dbReference>
<proteinExistence type="inferred from homology"/>
<evidence type="ECO:0000256" key="16">
    <source>
        <dbReference type="SAM" id="MobiDB-lite"/>
    </source>
</evidence>
<evidence type="ECO:0000313" key="18">
    <source>
        <dbReference type="EMBL" id="RUO53894.1"/>
    </source>
</evidence>
<dbReference type="OrthoDB" id="9804504at2"/>
<evidence type="ECO:0000256" key="11">
    <source>
        <dbReference type="ARBA" id="ARBA00029724"/>
    </source>
</evidence>
<dbReference type="Pfam" id="PF01583">
    <property type="entry name" value="APS_kinase"/>
    <property type="match status" value="1"/>
</dbReference>
<dbReference type="EMBL" id="PIPW01000001">
    <property type="protein sequence ID" value="RUO53894.1"/>
    <property type="molecule type" value="Genomic_DNA"/>
</dbReference>
<evidence type="ECO:0000256" key="14">
    <source>
        <dbReference type="HAMAP-Rule" id="MF_00065"/>
    </source>
</evidence>
<organism evidence="18 19">
    <name type="scientific">Pseudidiomarina halophila</name>
    <dbReference type="NCBI Taxonomy" id="1449799"/>
    <lineage>
        <taxon>Bacteria</taxon>
        <taxon>Pseudomonadati</taxon>
        <taxon>Pseudomonadota</taxon>
        <taxon>Gammaproteobacteria</taxon>
        <taxon>Alteromonadales</taxon>
        <taxon>Idiomarinaceae</taxon>
        <taxon>Pseudidiomarina</taxon>
    </lineage>
</organism>
<dbReference type="GO" id="GO:0005524">
    <property type="term" value="F:ATP binding"/>
    <property type="evidence" value="ECO:0007669"/>
    <property type="project" value="UniProtKB-UniRule"/>
</dbReference>
<keyword evidence="8 14" id="KW-0547">Nucleotide-binding</keyword>
<comment type="catalytic activity">
    <reaction evidence="1 14 15">
        <text>adenosine 5'-phosphosulfate + ATP = 3'-phosphoadenylyl sulfate + ADP + H(+)</text>
        <dbReference type="Rhea" id="RHEA:24152"/>
        <dbReference type="ChEBI" id="CHEBI:15378"/>
        <dbReference type="ChEBI" id="CHEBI:30616"/>
        <dbReference type="ChEBI" id="CHEBI:58243"/>
        <dbReference type="ChEBI" id="CHEBI:58339"/>
        <dbReference type="ChEBI" id="CHEBI:456216"/>
        <dbReference type="EC" id="2.7.1.25"/>
    </reaction>
</comment>
<evidence type="ECO:0000256" key="8">
    <source>
        <dbReference type="ARBA" id="ARBA00022741"/>
    </source>
</evidence>
<dbReference type="Gene3D" id="3.40.50.300">
    <property type="entry name" value="P-loop containing nucleotide triphosphate hydrolases"/>
    <property type="match status" value="1"/>
</dbReference>
<accession>A0A432XZ39</accession>
<dbReference type="NCBIfam" id="TIGR00455">
    <property type="entry name" value="apsK"/>
    <property type="match status" value="1"/>
</dbReference>
<dbReference type="GO" id="GO:0004020">
    <property type="term" value="F:adenylylsulfate kinase activity"/>
    <property type="evidence" value="ECO:0007669"/>
    <property type="project" value="UniProtKB-UniRule"/>
</dbReference>
<reference evidence="19" key="1">
    <citation type="journal article" date="2018" name="Front. Microbiol.">
        <title>Genome-Based Analysis Reveals the Taxonomy and Diversity of the Family Idiomarinaceae.</title>
        <authorList>
            <person name="Liu Y."/>
            <person name="Lai Q."/>
            <person name="Shao Z."/>
        </authorList>
    </citation>
    <scope>NUCLEOTIDE SEQUENCE [LARGE SCALE GENOMIC DNA]</scope>
    <source>
        <strain evidence="19">BH195</strain>
    </source>
</reference>
<name>A0A432XZ39_9GAMM</name>
<evidence type="ECO:0000313" key="19">
    <source>
        <dbReference type="Proteomes" id="UP000287198"/>
    </source>
</evidence>
<evidence type="ECO:0000256" key="13">
    <source>
        <dbReference type="ARBA" id="ARBA00031464"/>
    </source>
</evidence>
<dbReference type="InterPro" id="IPR059117">
    <property type="entry name" value="APS_kinase_dom"/>
</dbReference>
<dbReference type="UniPathway" id="UPA00140">
    <property type="reaction ID" value="UER00205"/>
</dbReference>
<evidence type="ECO:0000256" key="9">
    <source>
        <dbReference type="ARBA" id="ARBA00022777"/>
    </source>
</evidence>
<keyword evidence="19" id="KW-1185">Reference proteome</keyword>
<dbReference type="RefSeq" id="WP_126760824.1">
    <property type="nucleotide sequence ID" value="NZ_JBHLTZ010000004.1"/>
</dbReference>
<dbReference type="AlphaFoldDB" id="A0A432XZ39"/>
<dbReference type="Proteomes" id="UP000287198">
    <property type="component" value="Unassembled WGS sequence"/>
</dbReference>
<keyword evidence="7 14" id="KW-0808">Transferase</keyword>
<dbReference type="InterPro" id="IPR002891">
    <property type="entry name" value="APS"/>
</dbReference>
<evidence type="ECO:0000256" key="5">
    <source>
        <dbReference type="ARBA" id="ARBA00012121"/>
    </source>
</evidence>
<keyword evidence="10 14" id="KW-0067">ATP-binding</keyword>
<comment type="caution">
    <text evidence="18">The sequence shown here is derived from an EMBL/GenBank/DDBJ whole genome shotgun (WGS) entry which is preliminary data.</text>
</comment>
<comment type="similarity">
    <text evidence="4 14 15">Belongs to the APS kinase family.</text>
</comment>
<dbReference type="CDD" id="cd02027">
    <property type="entry name" value="APSK"/>
    <property type="match status" value="1"/>
</dbReference>
<evidence type="ECO:0000256" key="3">
    <source>
        <dbReference type="ARBA" id="ARBA00004806"/>
    </source>
</evidence>
<evidence type="ECO:0000259" key="17">
    <source>
        <dbReference type="Pfam" id="PF01583"/>
    </source>
</evidence>
<keyword evidence="9 14" id="KW-0418">Kinase</keyword>